<gene>
    <name evidence="2" type="ORF">PPYR_07359</name>
</gene>
<evidence type="ECO:0000313" key="2">
    <source>
        <dbReference type="EMBL" id="KAB0799479.1"/>
    </source>
</evidence>
<dbReference type="Proteomes" id="UP000327044">
    <property type="component" value="Unassembled WGS sequence"/>
</dbReference>
<organism evidence="2 3">
    <name type="scientific">Photinus pyralis</name>
    <name type="common">Common eastern firefly</name>
    <name type="synonym">Lampyris pyralis</name>
    <dbReference type="NCBI Taxonomy" id="7054"/>
    <lineage>
        <taxon>Eukaryota</taxon>
        <taxon>Metazoa</taxon>
        <taxon>Ecdysozoa</taxon>
        <taxon>Arthropoda</taxon>
        <taxon>Hexapoda</taxon>
        <taxon>Insecta</taxon>
        <taxon>Pterygota</taxon>
        <taxon>Neoptera</taxon>
        <taxon>Endopterygota</taxon>
        <taxon>Coleoptera</taxon>
        <taxon>Polyphaga</taxon>
        <taxon>Elateriformia</taxon>
        <taxon>Elateroidea</taxon>
        <taxon>Lampyridae</taxon>
        <taxon>Lampyrinae</taxon>
        <taxon>Photinus</taxon>
    </lineage>
</organism>
<protein>
    <submittedName>
        <fullName evidence="2">Uncharacterized protein</fullName>
    </submittedName>
</protein>
<comment type="caution">
    <text evidence="2">The sequence shown here is derived from an EMBL/GenBank/DDBJ whole genome shotgun (WGS) entry which is preliminary data.</text>
</comment>
<dbReference type="EMBL" id="VVIM01000005">
    <property type="protein sequence ID" value="KAB0799479.1"/>
    <property type="molecule type" value="Genomic_DNA"/>
</dbReference>
<accession>A0A5N4AQ95</accession>
<feature type="transmembrane region" description="Helical" evidence="1">
    <location>
        <begin position="61"/>
        <end position="86"/>
    </location>
</feature>
<dbReference type="PANTHER" id="PTHR47510">
    <property type="entry name" value="REVERSE TRANSCRIPTASE DOMAIN-CONTAINING PROTEIN"/>
    <property type="match status" value="1"/>
</dbReference>
<proteinExistence type="predicted"/>
<evidence type="ECO:0000313" key="3">
    <source>
        <dbReference type="Proteomes" id="UP000327044"/>
    </source>
</evidence>
<feature type="transmembrane region" description="Helical" evidence="1">
    <location>
        <begin position="92"/>
        <end position="117"/>
    </location>
</feature>
<keyword evidence="1" id="KW-0812">Transmembrane</keyword>
<evidence type="ECO:0000256" key="1">
    <source>
        <dbReference type="SAM" id="Phobius"/>
    </source>
</evidence>
<dbReference type="InParanoid" id="A0A5N4AQ95"/>
<feature type="transmembrane region" description="Helical" evidence="1">
    <location>
        <begin position="20"/>
        <end position="40"/>
    </location>
</feature>
<keyword evidence="1" id="KW-1133">Transmembrane helix</keyword>
<reference evidence="2 3" key="1">
    <citation type="journal article" date="2018" name="Elife">
        <title>Firefly genomes illuminate parallel origins of bioluminescence in beetles.</title>
        <authorList>
            <person name="Fallon T.R."/>
            <person name="Lower S.E."/>
            <person name="Chang C.H."/>
            <person name="Bessho-Uehara M."/>
            <person name="Martin G.J."/>
            <person name="Bewick A.J."/>
            <person name="Behringer M."/>
            <person name="Debat H.J."/>
            <person name="Wong I."/>
            <person name="Day J.C."/>
            <person name="Suvorov A."/>
            <person name="Silva C.J."/>
            <person name="Stanger-Hall K.F."/>
            <person name="Hall D.W."/>
            <person name="Schmitz R.J."/>
            <person name="Nelson D.R."/>
            <person name="Lewis S.M."/>
            <person name="Shigenobu S."/>
            <person name="Bybee S.M."/>
            <person name="Larracuente A.M."/>
            <person name="Oba Y."/>
            <person name="Weng J.K."/>
        </authorList>
    </citation>
    <scope>NUCLEOTIDE SEQUENCE [LARGE SCALE GENOMIC DNA]</scope>
    <source>
        <strain evidence="2">1611_PpyrPB1</strain>
        <tissue evidence="2">Whole body</tissue>
    </source>
</reference>
<keyword evidence="3" id="KW-1185">Reference proteome</keyword>
<dbReference type="Pfam" id="PF15860">
    <property type="entry name" value="DUF4728"/>
    <property type="match status" value="1"/>
</dbReference>
<name>A0A5N4AQ95_PHOPY</name>
<sequence length="251" mass="27845">MVVEFPDFCCGISLKTGTIIIGVIQSILSFMFMVLCAAYAENPHELVDMTDKSLLPDTLTLRCLLIVIAVASALQCIFSICLIFGAETNRPLLFLPWLIFNPISIVAYVITTIIGMVQHSTINNTYFIVGHLMVGLGVCQYSTSKDIANGFADYFSGVYDQIASSYNIETAIEQSHYERLHLSSITVADVSEALKRLKPKKSVGPDRVPPYVYKACAEHLTYPLLVIFNLMIKTGTFPEAWKTHCVVIDTE</sequence>
<keyword evidence="1" id="KW-0472">Membrane</keyword>
<dbReference type="AlphaFoldDB" id="A0A5N4AQ95"/>
<dbReference type="InterPro" id="IPR031720">
    <property type="entry name" value="DUF4728"/>
</dbReference>
<dbReference type="PANTHER" id="PTHR47510:SF3">
    <property type="entry name" value="ENDO_EXONUCLEASE_PHOSPHATASE DOMAIN-CONTAINING PROTEIN"/>
    <property type="match status" value="1"/>
</dbReference>